<accession>A0A4U0SEW4</accession>
<keyword evidence="2" id="KW-1185">Reference proteome</keyword>
<dbReference type="OrthoDB" id="20942at2"/>
<dbReference type="AlphaFoldDB" id="A0A4U0SEW4"/>
<dbReference type="Pfam" id="PF10025">
    <property type="entry name" value="DUF2267"/>
    <property type="match status" value="1"/>
</dbReference>
<evidence type="ECO:0000313" key="2">
    <source>
        <dbReference type="Proteomes" id="UP000305778"/>
    </source>
</evidence>
<reference evidence="1 2" key="1">
    <citation type="submission" date="2019-04" db="EMBL/GenBank/DDBJ databases">
        <title>Streptomyces oryziradicis sp. nov., a novel actinomycete isolated from rhizosphere soil of rice (Oryza sativa L.).</title>
        <authorList>
            <person name="Li C."/>
        </authorList>
    </citation>
    <scope>NUCLEOTIDE SEQUENCE [LARGE SCALE GENOMIC DNA]</scope>
    <source>
        <strain evidence="1 2">NEAU-C40</strain>
    </source>
</reference>
<sequence>MAETGFASFNTTVDKTNRILRQIEEAYGWPKELRNMSYAALRAVLHQLRDRLTVEEIAQLGAQLPMLVRGIYYEGWDPSRVPVKMDRDEFLARVRHEFPYTVEGGTEPLVRTVLRALSPHVSEGEWEDIKSTVPRDLAALLP</sequence>
<comment type="caution">
    <text evidence="1">The sequence shown here is derived from an EMBL/GenBank/DDBJ whole genome shotgun (WGS) entry which is preliminary data.</text>
</comment>
<dbReference type="Proteomes" id="UP000305778">
    <property type="component" value="Unassembled WGS sequence"/>
</dbReference>
<dbReference type="Gene3D" id="1.10.490.110">
    <property type="entry name" value="Uncharacterized conserved protein DUF2267"/>
    <property type="match status" value="1"/>
</dbReference>
<dbReference type="RefSeq" id="WP_136727631.1">
    <property type="nucleotide sequence ID" value="NZ_SUMC01000041.1"/>
</dbReference>
<dbReference type="InterPro" id="IPR018727">
    <property type="entry name" value="DUF2267"/>
</dbReference>
<proteinExistence type="predicted"/>
<protein>
    <submittedName>
        <fullName evidence="1">DUF2267 domain-containing protein</fullName>
    </submittedName>
</protein>
<dbReference type="InterPro" id="IPR038282">
    <property type="entry name" value="DUF2267_sf"/>
</dbReference>
<gene>
    <name evidence="1" type="ORF">FCI23_32640</name>
</gene>
<evidence type="ECO:0000313" key="1">
    <source>
        <dbReference type="EMBL" id="TKA06271.1"/>
    </source>
</evidence>
<dbReference type="EMBL" id="SUMC01000041">
    <property type="protein sequence ID" value="TKA06271.1"/>
    <property type="molecule type" value="Genomic_DNA"/>
</dbReference>
<name>A0A4U0SEW4_9ACTN</name>
<organism evidence="1 2">
    <name type="scientific">Actinacidiphila oryziradicis</name>
    <dbReference type="NCBI Taxonomy" id="2571141"/>
    <lineage>
        <taxon>Bacteria</taxon>
        <taxon>Bacillati</taxon>
        <taxon>Actinomycetota</taxon>
        <taxon>Actinomycetes</taxon>
        <taxon>Kitasatosporales</taxon>
        <taxon>Streptomycetaceae</taxon>
        <taxon>Actinacidiphila</taxon>
    </lineage>
</organism>